<keyword evidence="6" id="KW-0418">Kinase</keyword>
<organism evidence="6 7">
    <name type="scientific">Magnetospirillum fulvum MGU-K5</name>
    <dbReference type="NCBI Taxonomy" id="1316936"/>
    <lineage>
        <taxon>Bacteria</taxon>
        <taxon>Pseudomonadati</taxon>
        <taxon>Pseudomonadota</taxon>
        <taxon>Alphaproteobacteria</taxon>
        <taxon>Rhodospirillales</taxon>
        <taxon>Rhodospirillaceae</taxon>
        <taxon>Magnetospirillum</taxon>
    </lineage>
</organism>
<proteinExistence type="predicted"/>
<feature type="domain" description="HAMP" evidence="5">
    <location>
        <begin position="326"/>
        <end position="379"/>
    </location>
</feature>
<feature type="transmembrane region" description="Helical" evidence="4">
    <location>
        <begin position="302"/>
        <end position="326"/>
    </location>
</feature>
<dbReference type="Gene3D" id="6.10.340.10">
    <property type="match status" value="1"/>
</dbReference>
<feature type="transmembrane region" description="Helical" evidence="4">
    <location>
        <begin position="21"/>
        <end position="41"/>
    </location>
</feature>
<dbReference type="eggNOG" id="COG2972">
    <property type="taxonomic scope" value="Bacteria"/>
</dbReference>
<dbReference type="SUPFAM" id="SSF55874">
    <property type="entry name" value="ATPase domain of HSP90 chaperone/DNA topoisomerase II/histidine kinase"/>
    <property type="match status" value="1"/>
</dbReference>
<dbReference type="Proteomes" id="UP000015350">
    <property type="component" value="Unassembled WGS sequence"/>
</dbReference>
<keyword evidence="4" id="KW-1133">Transmembrane helix</keyword>
<dbReference type="InterPro" id="IPR003660">
    <property type="entry name" value="HAMP_dom"/>
</dbReference>
<evidence type="ECO:0000256" key="1">
    <source>
        <dbReference type="ARBA" id="ARBA00004370"/>
    </source>
</evidence>
<keyword evidence="2" id="KW-0597">Phosphoprotein</keyword>
<accession>S9S746</accession>
<evidence type="ECO:0000259" key="5">
    <source>
        <dbReference type="PROSITE" id="PS50885"/>
    </source>
</evidence>
<dbReference type="Gene3D" id="3.30.565.10">
    <property type="entry name" value="Histidine kinase-like ATPase, C-terminal domain"/>
    <property type="match status" value="1"/>
</dbReference>
<dbReference type="AlphaFoldDB" id="S9S746"/>
<evidence type="ECO:0000256" key="2">
    <source>
        <dbReference type="ARBA" id="ARBA00022553"/>
    </source>
</evidence>
<dbReference type="SUPFAM" id="SSF158472">
    <property type="entry name" value="HAMP domain-like"/>
    <property type="match status" value="1"/>
</dbReference>
<sequence length="799" mass="85343">MVPRRLLRWIRALPIAWRIPLVVALNLFVALAVGGLGWHAAMVTSGDIDALRLVQRGTVALYDLDTRASRVQGLVRQYLANPSDDLLKEAMRASEELFVLMGDATTAEPVPRSDDAVAMHEAARRFVVGFQSLKVVNAEIARLYESQVHQTIGEISGLYAILNSTARTRGGGELAPALVKSHENFVGTLIAVNAFSFDGNAARAEEARDGLARMAESIPVLTRIADSDLQRDALGMLAVRARVLTVAIDELARNYEERGRILSQELDPSQATMSAAIERLIADSREREENLRQRSHDQLTRMAVVGAVGAVGLLVLGGWISAMIGLSIRRPLLDLHAVMEAGAGGDWSRAVEDSDLNDELAAMARTIEVFRCHATEKRRLESEQAENESRAEAANRRTLHDLLAQLEAHDSSSSFVSSLSADSASEVGEVAAVFTRILARFHAATGERDSRICALTAACDEARAVAQARADFFVALAARLRSSLVNLGAAAWPVLDRLDAALDYARLEQGESPPTPCTVELGKVMAAAIAFAQAGAGHVRIESRIDPGLPPLVRLDPVWLARLIGLLLDHAVAAATGRVRVFADRLGPDRPEAAPRLRLWVVDDGAGDSSWVETLLRPRPDSDVNELGLALARLLVARLGGSVGGDALAELGGAVWCVVPLDPAEGATPIRAEADCLIGKRVLVVAPDPDERGLIALVTEQAGAAVVRVPGGREALAASARANASRAPFDLVVAATLALDPDQRDSLGAVPLVLIDDGDPRRRLALSRGPVCPMVIGRPLTRDQVLSAADAAVRRDATS</sequence>
<comment type="subcellular location">
    <subcellularLocation>
        <location evidence="1">Membrane</location>
    </subcellularLocation>
</comment>
<dbReference type="GO" id="GO:0007165">
    <property type="term" value="P:signal transduction"/>
    <property type="evidence" value="ECO:0007669"/>
    <property type="project" value="InterPro"/>
</dbReference>
<comment type="caution">
    <text evidence="6">The sequence shown here is derived from an EMBL/GenBank/DDBJ whole genome shotgun (WGS) entry which is preliminary data.</text>
</comment>
<evidence type="ECO:0000313" key="6">
    <source>
        <dbReference type="EMBL" id="EPY01667.1"/>
    </source>
</evidence>
<dbReference type="eggNOG" id="COG2205">
    <property type="taxonomic scope" value="Bacteria"/>
</dbReference>
<dbReference type="GO" id="GO:0016020">
    <property type="term" value="C:membrane"/>
    <property type="evidence" value="ECO:0007669"/>
    <property type="project" value="UniProtKB-SubCell"/>
</dbReference>
<keyword evidence="4" id="KW-0472">Membrane</keyword>
<keyword evidence="3" id="KW-0808">Transferase</keyword>
<evidence type="ECO:0000256" key="4">
    <source>
        <dbReference type="SAM" id="Phobius"/>
    </source>
</evidence>
<keyword evidence="4" id="KW-0812">Transmembrane</keyword>
<name>S9S746_MAGFU</name>
<evidence type="ECO:0000313" key="7">
    <source>
        <dbReference type="Proteomes" id="UP000015350"/>
    </source>
</evidence>
<dbReference type="GO" id="GO:0016301">
    <property type="term" value="F:kinase activity"/>
    <property type="evidence" value="ECO:0007669"/>
    <property type="project" value="UniProtKB-KW"/>
</dbReference>
<evidence type="ECO:0000256" key="3">
    <source>
        <dbReference type="ARBA" id="ARBA00022679"/>
    </source>
</evidence>
<gene>
    <name evidence="6" type="ORF">K678_09808</name>
</gene>
<reference evidence="6 7" key="1">
    <citation type="submission" date="2013-04" db="EMBL/GenBank/DDBJ databases">
        <authorList>
            <person name="Kuznetsov B."/>
            <person name="Ivanovsky R."/>
        </authorList>
    </citation>
    <scope>NUCLEOTIDE SEQUENCE [LARGE SCALE GENOMIC DNA]</scope>
    <source>
        <strain evidence="6 7">MGU-K5</strain>
    </source>
</reference>
<dbReference type="PATRIC" id="fig|1316936.3.peg.1956"/>
<dbReference type="STRING" id="1316936.K678_09808"/>
<protein>
    <submittedName>
        <fullName evidence="6">Signal transduction histidine kinase</fullName>
    </submittedName>
</protein>
<dbReference type="InterPro" id="IPR036890">
    <property type="entry name" value="HATPase_C_sf"/>
</dbReference>
<dbReference type="PROSITE" id="PS50885">
    <property type="entry name" value="HAMP"/>
    <property type="match status" value="1"/>
</dbReference>
<dbReference type="eggNOG" id="COG0784">
    <property type="taxonomic scope" value="Bacteria"/>
</dbReference>
<dbReference type="EMBL" id="AQPH01000033">
    <property type="protein sequence ID" value="EPY01667.1"/>
    <property type="molecule type" value="Genomic_DNA"/>
</dbReference>